<dbReference type="EMBL" id="CAWUOM010000010">
    <property type="protein sequence ID" value="CAK7264504.1"/>
    <property type="molecule type" value="Genomic_DNA"/>
</dbReference>
<name>A0ABP0D8G3_9PEZI</name>
<reference evidence="4 5" key="1">
    <citation type="submission" date="2024-01" db="EMBL/GenBank/DDBJ databases">
        <authorList>
            <person name="Allen C."/>
            <person name="Tagirdzhanova G."/>
        </authorList>
    </citation>
    <scope>NUCLEOTIDE SEQUENCE [LARGE SCALE GENOMIC DNA]</scope>
    <source>
        <strain evidence="4 5">CBS 573.63</strain>
    </source>
</reference>
<dbReference type="SUPFAM" id="SSF57756">
    <property type="entry name" value="Retrovirus zinc finger-like domains"/>
    <property type="match status" value="1"/>
</dbReference>
<dbReference type="Proteomes" id="UP001642501">
    <property type="component" value="Unassembled WGS sequence"/>
</dbReference>
<protein>
    <recommendedName>
        <fullName evidence="3">CCHC-type domain-containing protein</fullName>
    </recommendedName>
</protein>
<dbReference type="InterPro" id="IPR001878">
    <property type="entry name" value="Znf_CCHC"/>
</dbReference>
<evidence type="ECO:0000259" key="3">
    <source>
        <dbReference type="PROSITE" id="PS50158"/>
    </source>
</evidence>
<evidence type="ECO:0000256" key="1">
    <source>
        <dbReference type="PROSITE-ProRule" id="PRU00047"/>
    </source>
</evidence>
<feature type="region of interest" description="Disordered" evidence="2">
    <location>
        <begin position="26"/>
        <end position="79"/>
    </location>
</feature>
<keyword evidence="1" id="KW-0862">Zinc</keyword>
<dbReference type="InterPro" id="IPR036875">
    <property type="entry name" value="Znf_CCHC_sf"/>
</dbReference>
<proteinExistence type="predicted"/>
<evidence type="ECO:0000256" key="2">
    <source>
        <dbReference type="SAM" id="MobiDB-lite"/>
    </source>
</evidence>
<comment type="caution">
    <text evidence="4">The sequence shown here is derived from an EMBL/GenBank/DDBJ whole genome shotgun (WGS) entry which is preliminary data.</text>
</comment>
<dbReference type="Gene3D" id="4.10.60.10">
    <property type="entry name" value="Zinc finger, CCHC-type"/>
    <property type="match status" value="1"/>
</dbReference>
<feature type="compositionally biased region" description="Basic residues" evidence="2">
    <location>
        <begin position="61"/>
        <end position="73"/>
    </location>
</feature>
<sequence>KELPYVANIAKMSRQEVIEAAQGIWERQSTKRKASPGPSDSQTNKLRRVEEEGGPSVQNPAKRRPRGHRGRGGKRSEPLKCYLCNQEGHFADACPNRIKGAAQVHRTTTDSASRKGKARAA</sequence>
<accession>A0ABP0D8G3</accession>
<dbReference type="PROSITE" id="PS50158">
    <property type="entry name" value="ZF_CCHC"/>
    <property type="match status" value="1"/>
</dbReference>
<gene>
    <name evidence="4" type="ORF">SEPCBS57363_001115</name>
</gene>
<evidence type="ECO:0000313" key="5">
    <source>
        <dbReference type="Proteomes" id="UP001642501"/>
    </source>
</evidence>
<feature type="domain" description="CCHC-type" evidence="3">
    <location>
        <begin position="80"/>
        <end position="96"/>
    </location>
</feature>
<keyword evidence="5" id="KW-1185">Reference proteome</keyword>
<organism evidence="4 5">
    <name type="scientific">Sporothrix epigloea</name>
    <dbReference type="NCBI Taxonomy" id="1892477"/>
    <lineage>
        <taxon>Eukaryota</taxon>
        <taxon>Fungi</taxon>
        <taxon>Dikarya</taxon>
        <taxon>Ascomycota</taxon>
        <taxon>Pezizomycotina</taxon>
        <taxon>Sordariomycetes</taxon>
        <taxon>Sordariomycetidae</taxon>
        <taxon>Ophiostomatales</taxon>
        <taxon>Ophiostomataceae</taxon>
        <taxon>Sporothrix</taxon>
    </lineage>
</organism>
<dbReference type="SMART" id="SM00343">
    <property type="entry name" value="ZnF_C2HC"/>
    <property type="match status" value="1"/>
</dbReference>
<keyword evidence="1" id="KW-0479">Metal-binding</keyword>
<evidence type="ECO:0000313" key="4">
    <source>
        <dbReference type="EMBL" id="CAK7264504.1"/>
    </source>
</evidence>
<dbReference type="Pfam" id="PF00098">
    <property type="entry name" value="zf-CCHC"/>
    <property type="match status" value="1"/>
</dbReference>
<keyword evidence="1" id="KW-0863">Zinc-finger</keyword>
<feature type="non-terminal residue" evidence="4">
    <location>
        <position position="1"/>
    </location>
</feature>